<dbReference type="KEGG" id="caul:KCG34_04130"/>
<protein>
    <recommendedName>
        <fullName evidence="4">Pectate lyase superfamily protein domain-containing protein</fullName>
    </recommendedName>
</protein>
<sequence>MRRLATPIVAACLAAASFANAQTSATGTASRAPALTGAEQINLQQGAQGGGAPSRVATISDLGAVLLGASGTNLSGSACTGGDDTDEINAALAKGGLVALPGRTCIISGTLNVTQSSTHLVGKGVGGTFIRCVGSSGADCIRIGGQSKQVYNTTIEGVYVVAPSRVGGACIDIDGAANLLISRFALGPCFNSVSDTWSNNVVLEHFVIQGVKGDYGLLWTSPANDTRRSDVLILNDGVINALYSGADGLILDGMVQTLRLNGVSILGARHALWVRNTARSTSHFPAFVFANDLEVDGATLVSVQIDGGAEFHFTNSDLSNTSGSPGQGGADTDCFIVNPDLGASVTRNIFVTGGRVGNCQQRAMNINARDVHITGVNVHSASKEGRSAYPQVELGPNAVDIDVTGGKIAYEFGDPANASYGVVVDPGATNVALTGINFSGNLQGEVLNQTRGSVNITGGIGHDNAPMPIYLGQRNSDPTSPQPGTCYHNTLSSHGRCWTGASWVQIY</sequence>
<evidence type="ECO:0000256" key="1">
    <source>
        <dbReference type="SAM" id="SignalP"/>
    </source>
</evidence>
<gene>
    <name evidence="2" type="ORF">KCG34_04130</name>
</gene>
<dbReference type="Gene3D" id="2.160.20.10">
    <property type="entry name" value="Single-stranded right-handed beta-helix, Pectin lyase-like"/>
    <property type="match status" value="1"/>
</dbReference>
<evidence type="ECO:0000313" key="2">
    <source>
        <dbReference type="EMBL" id="QUD89083.1"/>
    </source>
</evidence>
<accession>A0A975G0X2</accession>
<keyword evidence="1" id="KW-0732">Signal</keyword>
<dbReference type="AlphaFoldDB" id="A0A975G0X2"/>
<dbReference type="EMBL" id="CP073078">
    <property type="protein sequence ID" value="QUD89083.1"/>
    <property type="molecule type" value="Genomic_DNA"/>
</dbReference>
<feature type="chain" id="PRO_5038145100" description="Pectate lyase superfamily protein domain-containing protein" evidence="1">
    <location>
        <begin position="22"/>
        <end position="507"/>
    </location>
</feature>
<evidence type="ECO:0008006" key="4">
    <source>
        <dbReference type="Google" id="ProtNLM"/>
    </source>
</evidence>
<dbReference type="SUPFAM" id="SSF51126">
    <property type="entry name" value="Pectin lyase-like"/>
    <property type="match status" value="1"/>
</dbReference>
<organism evidence="2 3">
    <name type="scientific">Phenylobacterium montanum</name>
    <dbReference type="NCBI Taxonomy" id="2823693"/>
    <lineage>
        <taxon>Bacteria</taxon>
        <taxon>Pseudomonadati</taxon>
        <taxon>Pseudomonadota</taxon>
        <taxon>Alphaproteobacteria</taxon>
        <taxon>Caulobacterales</taxon>
        <taxon>Caulobacteraceae</taxon>
        <taxon>Phenylobacterium</taxon>
    </lineage>
</organism>
<dbReference type="Proteomes" id="UP000676409">
    <property type="component" value="Chromosome"/>
</dbReference>
<name>A0A975G0X2_9CAUL</name>
<dbReference type="InterPro" id="IPR012334">
    <property type="entry name" value="Pectin_lyas_fold"/>
</dbReference>
<dbReference type="RefSeq" id="WP_211939133.1">
    <property type="nucleotide sequence ID" value="NZ_CP073078.1"/>
</dbReference>
<proteinExistence type="predicted"/>
<dbReference type="InterPro" id="IPR011050">
    <property type="entry name" value="Pectin_lyase_fold/virulence"/>
</dbReference>
<feature type="signal peptide" evidence="1">
    <location>
        <begin position="1"/>
        <end position="21"/>
    </location>
</feature>
<reference evidence="2" key="1">
    <citation type="submission" date="2021-04" db="EMBL/GenBank/DDBJ databases">
        <title>The complete genome sequence of Caulobacter sp. S6.</title>
        <authorList>
            <person name="Tang Y."/>
            <person name="Ouyang W."/>
            <person name="Liu Q."/>
            <person name="Huang B."/>
            <person name="Guo Z."/>
            <person name="Lei P."/>
        </authorList>
    </citation>
    <scope>NUCLEOTIDE SEQUENCE</scope>
    <source>
        <strain evidence="2">S6</strain>
    </source>
</reference>
<evidence type="ECO:0000313" key="3">
    <source>
        <dbReference type="Proteomes" id="UP000676409"/>
    </source>
</evidence>
<keyword evidence="3" id="KW-1185">Reference proteome</keyword>
<dbReference type="InterPro" id="IPR006626">
    <property type="entry name" value="PbH1"/>
</dbReference>
<dbReference type="SMART" id="SM00710">
    <property type="entry name" value="PbH1"/>
    <property type="match status" value="7"/>
</dbReference>